<dbReference type="Proteomes" id="UP001303046">
    <property type="component" value="Unassembled WGS sequence"/>
</dbReference>
<accession>A0ABR1DEB3</accession>
<evidence type="ECO:0000313" key="1">
    <source>
        <dbReference type="EMBL" id="KAK6748819.1"/>
    </source>
</evidence>
<sequence>MTAEGNIWNARKQPHEKVLFFFDFGAQKTVNRKSCRTTRSTQEHNTEICTMSGIGGHVECFESHMVPVRLGTAFSEEMCMTIQTKPVITNGFPSVKLNAEDIELLKTNTICLANSKLRGEHQNPHFLVGLDYYYDLVTDPANGIRTPSGFHIATTVFGPTIYGRGISKVSGTANTVCHSLTGISENTEQELLQKMFELDGLGIMPEETQGDEKVQRYFEKYSKLISFETSHHSSLSAEGECNPIGKQLLSSYKKVSELVNKYVNEGIVETFDTLDRYAAGIYYMPHTGVWKPQKKDSPL</sequence>
<evidence type="ECO:0008006" key="3">
    <source>
        <dbReference type="Google" id="ProtNLM"/>
    </source>
</evidence>
<organism evidence="1 2">
    <name type="scientific">Necator americanus</name>
    <name type="common">Human hookworm</name>
    <dbReference type="NCBI Taxonomy" id="51031"/>
    <lineage>
        <taxon>Eukaryota</taxon>
        <taxon>Metazoa</taxon>
        <taxon>Ecdysozoa</taxon>
        <taxon>Nematoda</taxon>
        <taxon>Chromadorea</taxon>
        <taxon>Rhabditida</taxon>
        <taxon>Rhabditina</taxon>
        <taxon>Rhabditomorpha</taxon>
        <taxon>Strongyloidea</taxon>
        <taxon>Ancylostomatidae</taxon>
        <taxon>Bunostominae</taxon>
        <taxon>Necator</taxon>
    </lineage>
</organism>
<keyword evidence="2" id="KW-1185">Reference proteome</keyword>
<gene>
    <name evidence="1" type="primary">Necator_chrIV.g14739</name>
    <name evidence="1" type="ORF">RB195_001444</name>
</gene>
<protein>
    <recommendedName>
        <fullName evidence="3">Peptidase aspartic putative domain-containing protein</fullName>
    </recommendedName>
</protein>
<evidence type="ECO:0000313" key="2">
    <source>
        <dbReference type="Proteomes" id="UP001303046"/>
    </source>
</evidence>
<reference evidence="1 2" key="1">
    <citation type="submission" date="2023-08" db="EMBL/GenBank/DDBJ databases">
        <title>A Necator americanus chromosomal reference genome.</title>
        <authorList>
            <person name="Ilik V."/>
            <person name="Petrzelkova K.J."/>
            <person name="Pardy F."/>
            <person name="Fuh T."/>
            <person name="Niatou-Singa F.S."/>
            <person name="Gouil Q."/>
            <person name="Baker L."/>
            <person name="Ritchie M.E."/>
            <person name="Jex A.R."/>
            <person name="Gazzola D."/>
            <person name="Li H."/>
            <person name="Toshio Fujiwara R."/>
            <person name="Zhan B."/>
            <person name="Aroian R.V."/>
            <person name="Pafco B."/>
            <person name="Schwarz E.M."/>
        </authorList>
    </citation>
    <scope>NUCLEOTIDE SEQUENCE [LARGE SCALE GENOMIC DNA]</scope>
    <source>
        <strain evidence="1 2">Aroian</strain>
        <tissue evidence="1">Whole animal</tissue>
    </source>
</reference>
<proteinExistence type="predicted"/>
<dbReference type="EMBL" id="JAVFWL010000004">
    <property type="protein sequence ID" value="KAK6748819.1"/>
    <property type="molecule type" value="Genomic_DNA"/>
</dbReference>
<name>A0ABR1DEB3_NECAM</name>
<comment type="caution">
    <text evidence="1">The sequence shown here is derived from an EMBL/GenBank/DDBJ whole genome shotgun (WGS) entry which is preliminary data.</text>
</comment>